<dbReference type="InterPro" id="IPR036691">
    <property type="entry name" value="Endo/exonu/phosph_ase_sf"/>
</dbReference>
<dbReference type="InterPro" id="IPR044730">
    <property type="entry name" value="RNase_H-like_dom_plant"/>
</dbReference>
<dbReference type="AlphaFoldDB" id="A0A7J9EYW7"/>
<dbReference type="GO" id="GO:0004523">
    <property type="term" value="F:RNA-DNA hybrid ribonuclease activity"/>
    <property type="evidence" value="ECO:0007669"/>
    <property type="project" value="InterPro"/>
</dbReference>
<dbReference type="InterPro" id="IPR012337">
    <property type="entry name" value="RNaseH-like_sf"/>
</dbReference>
<dbReference type="Pfam" id="PF13966">
    <property type="entry name" value="zf-RVT"/>
    <property type="match status" value="1"/>
</dbReference>
<name>A0A7J9EYW7_9ROSI</name>
<dbReference type="InterPro" id="IPR002156">
    <property type="entry name" value="RNaseH_domain"/>
</dbReference>
<dbReference type="InterPro" id="IPR036397">
    <property type="entry name" value="RNaseH_sf"/>
</dbReference>
<organism evidence="3 4">
    <name type="scientific">Gossypium trilobum</name>
    <dbReference type="NCBI Taxonomy" id="34281"/>
    <lineage>
        <taxon>Eukaryota</taxon>
        <taxon>Viridiplantae</taxon>
        <taxon>Streptophyta</taxon>
        <taxon>Embryophyta</taxon>
        <taxon>Tracheophyta</taxon>
        <taxon>Spermatophyta</taxon>
        <taxon>Magnoliopsida</taxon>
        <taxon>eudicotyledons</taxon>
        <taxon>Gunneridae</taxon>
        <taxon>Pentapetalae</taxon>
        <taxon>rosids</taxon>
        <taxon>malvids</taxon>
        <taxon>Malvales</taxon>
        <taxon>Malvaceae</taxon>
        <taxon>Malvoideae</taxon>
        <taxon>Gossypium</taxon>
    </lineage>
</organism>
<dbReference type="Pfam" id="PF13456">
    <property type="entry name" value="RVT_3"/>
    <property type="match status" value="1"/>
</dbReference>
<dbReference type="Proteomes" id="UP000593568">
    <property type="component" value="Unassembled WGS sequence"/>
</dbReference>
<dbReference type="CDD" id="cd06222">
    <property type="entry name" value="RNase_H_like"/>
    <property type="match status" value="1"/>
</dbReference>
<dbReference type="EMBL" id="JABEZW010000010">
    <property type="protein sequence ID" value="MBA0778229.1"/>
    <property type="molecule type" value="Genomic_DNA"/>
</dbReference>
<dbReference type="GO" id="GO:0003676">
    <property type="term" value="F:nucleic acid binding"/>
    <property type="evidence" value="ECO:0007669"/>
    <property type="project" value="InterPro"/>
</dbReference>
<dbReference type="SUPFAM" id="SSF53098">
    <property type="entry name" value="Ribonuclease H-like"/>
    <property type="match status" value="1"/>
</dbReference>
<evidence type="ECO:0000313" key="4">
    <source>
        <dbReference type="Proteomes" id="UP000593568"/>
    </source>
</evidence>
<sequence>MQILNWNVCGLRHPRVINHLRNMVRHIQPQILFLIETNLSGKIMEKVQLKCCFVNGIDVGTHGSKKGLPIGCKGNYVVQLKSFSTNHIDLEVKDGESMPSWRKRGADCETKEIWLALGKYWRTVNLAIWDLREDGTLGRKADYHKTIFKREFIDGWQIWHGGRVFQKGEFEQRVEEFWEECSDDVPSKLRKFGNFLRDEMGRIIANKRKASSLLNIRLNELSNFDPDDGSIGRDGRSQFRLSPIFYLEEHMGSQKTSGARHGLEDLINRETATWKLEVLRKLFVEEQVNKILTIPVAEVDLDDERVWRGDSIGVFSAKSGYRWLLSEEVTAAQGEMLQQATLLQNFYNKLWKLQVASKIKITTWKIANNYIPMFDNLQVRNLQVVNICPLCRTIEESVSHIFRDCMFIESVLQGLGWMSRPAFKDKVGNCDSTFTESVISTPMNQMNSIWTPPGINEVKCNFDATFNKCMFSSVFGIIFRDSEGHILATCAYPNSFVADATTVEAKACLQAVTVAEELGFRRLVVEGDSLIVIKKIRSSENDRSSISMIIKEIKKRAQGYESFTRHFVGRAVNRAAHTIAKEGNQWPSAMIWVKEAPSRVEAVAEEDRRALF</sequence>
<gene>
    <name evidence="3" type="ORF">Gotri_006121</name>
</gene>
<reference evidence="3 4" key="1">
    <citation type="journal article" date="2019" name="Genome Biol. Evol.">
        <title>Insights into the evolution of the New World diploid cottons (Gossypium, subgenus Houzingenia) based on genome sequencing.</title>
        <authorList>
            <person name="Grover C.E."/>
            <person name="Arick M.A. 2nd"/>
            <person name="Thrash A."/>
            <person name="Conover J.L."/>
            <person name="Sanders W.S."/>
            <person name="Peterson D.G."/>
            <person name="Frelichowski J.E."/>
            <person name="Scheffler J.A."/>
            <person name="Scheffler B.E."/>
            <person name="Wendel J.F."/>
        </authorList>
    </citation>
    <scope>NUCLEOTIDE SEQUENCE [LARGE SCALE GENOMIC DNA]</scope>
    <source>
        <strain evidence="3">8</strain>
        <tissue evidence="3">Leaf</tissue>
    </source>
</reference>
<dbReference type="Gene3D" id="3.60.10.10">
    <property type="entry name" value="Endonuclease/exonuclease/phosphatase"/>
    <property type="match status" value="1"/>
</dbReference>
<evidence type="ECO:0000313" key="3">
    <source>
        <dbReference type="EMBL" id="MBA0778229.1"/>
    </source>
</evidence>
<proteinExistence type="predicted"/>
<dbReference type="InterPro" id="IPR026960">
    <property type="entry name" value="RVT-Znf"/>
</dbReference>
<comment type="caution">
    <text evidence="3">The sequence shown here is derived from an EMBL/GenBank/DDBJ whole genome shotgun (WGS) entry which is preliminary data.</text>
</comment>
<dbReference type="Gene3D" id="3.30.420.10">
    <property type="entry name" value="Ribonuclease H-like superfamily/Ribonuclease H"/>
    <property type="match status" value="1"/>
</dbReference>
<feature type="domain" description="RNase H type-1" evidence="1">
    <location>
        <begin position="461"/>
        <end position="582"/>
    </location>
</feature>
<accession>A0A7J9EYW7</accession>
<evidence type="ECO:0000259" key="1">
    <source>
        <dbReference type="Pfam" id="PF13456"/>
    </source>
</evidence>
<dbReference type="InterPro" id="IPR052929">
    <property type="entry name" value="RNase_H-like_EbsB-rel"/>
</dbReference>
<protein>
    <recommendedName>
        <fullName evidence="5">RNase H type-1 domain-containing protein</fullName>
    </recommendedName>
</protein>
<evidence type="ECO:0008006" key="5">
    <source>
        <dbReference type="Google" id="ProtNLM"/>
    </source>
</evidence>
<feature type="domain" description="Reverse transcriptase zinc-binding" evidence="2">
    <location>
        <begin position="335"/>
        <end position="409"/>
    </location>
</feature>
<dbReference type="PANTHER" id="PTHR47074:SF61">
    <property type="entry name" value="RNASE H TYPE-1 DOMAIN-CONTAINING PROTEIN"/>
    <property type="match status" value="1"/>
</dbReference>
<evidence type="ECO:0000259" key="2">
    <source>
        <dbReference type="Pfam" id="PF13966"/>
    </source>
</evidence>
<keyword evidence="4" id="KW-1185">Reference proteome</keyword>
<dbReference type="PANTHER" id="PTHR47074">
    <property type="entry name" value="BNAC02G40300D PROTEIN"/>
    <property type="match status" value="1"/>
</dbReference>